<protein>
    <submittedName>
        <fullName evidence="1">Uncharacterized protein</fullName>
    </submittedName>
</protein>
<name>A0ACB6RTV3_9PLEO</name>
<accession>A0ACB6RTV3</accession>
<comment type="caution">
    <text evidence="1">The sequence shown here is derived from an EMBL/GenBank/DDBJ whole genome shotgun (WGS) entry which is preliminary data.</text>
</comment>
<reference evidence="1" key="1">
    <citation type="journal article" date="2020" name="Stud. Mycol.">
        <title>101 Dothideomycetes genomes: a test case for predicting lifestyles and emergence of pathogens.</title>
        <authorList>
            <person name="Haridas S."/>
            <person name="Albert R."/>
            <person name="Binder M."/>
            <person name="Bloem J."/>
            <person name="Labutti K."/>
            <person name="Salamov A."/>
            <person name="Andreopoulos B."/>
            <person name="Baker S."/>
            <person name="Barry K."/>
            <person name="Bills G."/>
            <person name="Bluhm B."/>
            <person name="Cannon C."/>
            <person name="Castanera R."/>
            <person name="Culley D."/>
            <person name="Daum C."/>
            <person name="Ezra D."/>
            <person name="Gonzalez J."/>
            <person name="Henrissat B."/>
            <person name="Kuo A."/>
            <person name="Liang C."/>
            <person name="Lipzen A."/>
            <person name="Lutzoni F."/>
            <person name="Magnuson J."/>
            <person name="Mondo S."/>
            <person name="Nolan M."/>
            <person name="Ohm R."/>
            <person name="Pangilinan J."/>
            <person name="Park H.-J."/>
            <person name="Ramirez L."/>
            <person name="Alfaro M."/>
            <person name="Sun H."/>
            <person name="Tritt A."/>
            <person name="Yoshinaga Y."/>
            <person name="Zwiers L.-H."/>
            <person name="Turgeon B."/>
            <person name="Goodwin S."/>
            <person name="Spatafora J."/>
            <person name="Crous P."/>
            <person name="Grigoriev I."/>
        </authorList>
    </citation>
    <scope>NUCLEOTIDE SEQUENCE</scope>
    <source>
        <strain evidence="1">CBS 525.71</strain>
    </source>
</reference>
<proteinExistence type="predicted"/>
<keyword evidence="2" id="KW-1185">Reference proteome</keyword>
<sequence>MYKRTLLSLLFTTALALPRPQCSSPVPGICIPPVPYNSPWYDDWAEDQVRKWKEAQDKKNKDGLERDLGAVGMVVKAEEEEEEEEEEPMAGVYYCEDIAWGGACQHVVSPLGSDPEKCTMIDSRASSIGPDPGYYCIFYTNAFCAPIASDGSDTLTLTYPGNDNLGFTEKGDFNDRLLSYNCFEDEYFTLDPEIGTPPNVEEKME</sequence>
<gene>
    <name evidence="1" type="ORF">BU25DRAFT_424328</name>
</gene>
<dbReference type="EMBL" id="MU006732">
    <property type="protein sequence ID" value="KAF2624247.1"/>
    <property type="molecule type" value="Genomic_DNA"/>
</dbReference>
<organism evidence="1 2">
    <name type="scientific">Macroventuria anomochaeta</name>
    <dbReference type="NCBI Taxonomy" id="301207"/>
    <lineage>
        <taxon>Eukaryota</taxon>
        <taxon>Fungi</taxon>
        <taxon>Dikarya</taxon>
        <taxon>Ascomycota</taxon>
        <taxon>Pezizomycotina</taxon>
        <taxon>Dothideomycetes</taxon>
        <taxon>Pleosporomycetidae</taxon>
        <taxon>Pleosporales</taxon>
        <taxon>Pleosporineae</taxon>
        <taxon>Didymellaceae</taxon>
        <taxon>Macroventuria</taxon>
    </lineage>
</organism>
<evidence type="ECO:0000313" key="2">
    <source>
        <dbReference type="Proteomes" id="UP000799754"/>
    </source>
</evidence>
<dbReference type="Proteomes" id="UP000799754">
    <property type="component" value="Unassembled WGS sequence"/>
</dbReference>
<evidence type="ECO:0000313" key="1">
    <source>
        <dbReference type="EMBL" id="KAF2624247.1"/>
    </source>
</evidence>